<dbReference type="FunFam" id="2.60.120.200:FF:000259">
    <property type="entry name" value="Chromosome 9, whole genome shotgun sequence"/>
    <property type="match status" value="1"/>
</dbReference>
<dbReference type="GO" id="GO:0005789">
    <property type="term" value="C:endoplasmic reticulum membrane"/>
    <property type="evidence" value="ECO:0007669"/>
    <property type="project" value="TreeGrafter"/>
</dbReference>
<dbReference type="InterPro" id="IPR000757">
    <property type="entry name" value="Beta-glucanase-like"/>
</dbReference>
<evidence type="ECO:0000256" key="10">
    <source>
        <dbReference type="SAM" id="Phobius"/>
    </source>
</evidence>
<evidence type="ECO:0000256" key="5">
    <source>
        <dbReference type="ARBA" id="ARBA00022989"/>
    </source>
</evidence>
<comment type="similarity">
    <text evidence="2">Belongs to the SKN1/KRE6 family.</text>
</comment>
<evidence type="ECO:0000256" key="9">
    <source>
        <dbReference type="SAM" id="MobiDB-lite"/>
    </source>
</evidence>
<dbReference type="PROSITE" id="PS51762">
    <property type="entry name" value="GH16_2"/>
    <property type="match status" value="1"/>
</dbReference>
<feature type="transmembrane region" description="Helical" evidence="10">
    <location>
        <begin position="91"/>
        <end position="114"/>
    </location>
</feature>
<reference evidence="12" key="1">
    <citation type="submission" date="2022-07" db="EMBL/GenBank/DDBJ databases">
        <title>The genome of Lyophyllum shimeji provides insight into the initial evolution of ectomycorrhizal fungal genome.</title>
        <authorList>
            <person name="Kobayashi Y."/>
            <person name="Shibata T."/>
            <person name="Hirakawa H."/>
            <person name="Shigenobu S."/>
            <person name="Nishiyama T."/>
            <person name="Yamada A."/>
            <person name="Hasebe M."/>
            <person name="Kawaguchi M."/>
        </authorList>
    </citation>
    <scope>NUCLEOTIDE SEQUENCE</scope>
    <source>
        <strain evidence="12">AT787</strain>
    </source>
</reference>
<dbReference type="PANTHER" id="PTHR31361:SF1">
    <property type="entry name" value="BETA-GLUCAN SYNTHESIS-ASSOCIATED PROTEIN KRE6-RELATED"/>
    <property type="match status" value="1"/>
</dbReference>
<feature type="compositionally biased region" description="Low complexity" evidence="9">
    <location>
        <begin position="14"/>
        <end position="29"/>
    </location>
</feature>
<proteinExistence type="inferred from homology"/>
<dbReference type="Proteomes" id="UP001063166">
    <property type="component" value="Unassembled WGS sequence"/>
</dbReference>
<evidence type="ECO:0000256" key="4">
    <source>
        <dbReference type="ARBA" id="ARBA00022968"/>
    </source>
</evidence>
<evidence type="ECO:0000256" key="8">
    <source>
        <dbReference type="ARBA" id="ARBA00023316"/>
    </source>
</evidence>
<dbReference type="Gene3D" id="2.60.120.200">
    <property type="match status" value="2"/>
</dbReference>
<feature type="domain" description="GH16" evidence="11">
    <location>
        <begin position="158"/>
        <end position="535"/>
    </location>
</feature>
<evidence type="ECO:0000256" key="7">
    <source>
        <dbReference type="ARBA" id="ARBA00023180"/>
    </source>
</evidence>
<evidence type="ECO:0000256" key="6">
    <source>
        <dbReference type="ARBA" id="ARBA00023136"/>
    </source>
</evidence>
<organism evidence="12 13">
    <name type="scientific">Lyophyllum shimeji</name>
    <name type="common">Hon-shimeji</name>
    <name type="synonym">Tricholoma shimeji</name>
    <dbReference type="NCBI Taxonomy" id="47721"/>
    <lineage>
        <taxon>Eukaryota</taxon>
        <taxon>Fungi</taxon>
        <taxon>Dikarya</taxon>
        <taxon>Basidiomycota</taxon>
        <taxon>Agaricomycotina</taxon>
        <taxon>Agaricomycetes</taxon>
        <taxon>Agaricomycetidae</taxon>
        <taxon>Agaricales</taxon>
        <taxon>Tricholomatineae</taxon>
        <taxon>Lyophyllaceae</taxon>
        <taxon>Lyophyllum</taxon>
    </lineage>
</organism>
<evidence type="ECO:0000259" key="11">
    <source>
        <dbReference type="PROSITE" id="PS51762"/>
    </source>
</evidence>
<comment type="subcellular location">
    <subcellularLocation>
        <location evidence="1">Membrane</location>
        <topology evidence="1">Single-pass type II membrane protein</topology>
    </subcellularLocation>
</comment>
<dbReference type="PANTHER" id="PTHR31361">
    <property type="entry name" value="BETA-GLUCAN SYNTHESIS-ASSOCIATED PROTEIN KRE6-RELATED"/>
    <property type="match status" value="1"/>
</dbReference>
<dbReference type="EMBL" id="BRPK01000017">
    <property type="protein sequence ID" value="GLB44542.1"/>
    <property type="molecule type" value="Genomic_DNA"/>
</dbReference>
<dbReference type="AlphaFoldDB" id="A0A9P3PWZ8"/>
<gene>
    <name evidence="12" type="ORF">LshimejAT787_1701690</name>
</gene>
<dbReference type="FunFam" id="2.60.120.200:FF:000135">
    <property type="entry name" value="Related to KRE6-glucan synthase subunit"/>
    <property type="match status" value="1"/>
</dbReference>
<keyword evidence="6 10" id="KW-0472">Membrane</keyword>
<name>A0A9P3PWZ8_LYOSH</name>
<evidence type="ECO:0000256" key="2">
    <source>
        <dbReference type="ARBA" id="ARBA00010962"/>
    </source>
</evidence>
<comment type="caution">
    <text evidence="12">The sequence shown here is derived from an EMBL/GenBank/DDBJ whole genome shotgun (WGS) entry which is preliminary data.</text>
</comment>
<dbReference type="CDD" id="cd02180">
    <property type="entry name" value="GH16_fungal_KRE6_glucanase"/>
    <property type="match status" value="1"/>
</dbReference>
<dbReference type="OrthoDB" id="412647at2759"/>
<dbReference type="GO" id="GO:0031505">
    <property type="term" value="P:fungal-type cell wall organization"/>
    <property type="evidence" value="ECO:0007669"/>
    <property type="project" value="TreeGrafter"/>
</dbReference>
<protein>
    <submittedName>
        <fullName evidence="12">Beta-glucan synthesis-associated protein</fullName>
    </submittedName>
</protein>
<dbReference type="Pfam" id="PF03935">
    <property type="entry name" value="SKN1_KRE6_Sbg1"/>
    <property type="match status" value="1"/>
</dbReference>
<keyword evidence="13" id="KW-1185">Reference proteome</keyword>
<dbReference type="GO" id="GO:0005886">
    <property type="term" value="C:plasma membrane"/>
    <property type="evidence" value="ECO:0007669"/>
    <property type="project" value="TreeGrafter"/>
</dbReference>
<keyword evidence="3 10" id="KW-0812">Transmembrane</keyword>
<dbReference type="SUPFAM" id="SSF49899">
    <property type="entry name" value="Concanavalin A-like lectins/glucanases"/>
    <property type="match status" value="1"/>
</dbReference>
<sequence length="584" mass="64078">MARAPPRPQFTQHHASSATSLLSSSSGPRSEGRHSSGYASSLAEKYSLSPSPASWGMQLNMPEPDDELHNPAPNRDRLNDKGGSVFTARGLANLGCLFILAAGIMTLFAGFPILTHFLSKTQTTQGGFNLGGVNATGQIADLPGNWGLIDRDTPKDVYTKKSYMNPNDEWVLVFSDEFNQDGRSFYPGDDPYWEAVDLHYWGTNDLEWYDPSGATTGNGSLLLTLEKVSNPDNNHNLSYKSGMIQSWNKFCFTGGLIETSVMLPGDNTVHGLWPAIWTMGNLGRAGFGASLEGMWPFSYDSCDVGTLPNQTYPGTQTPLLAVTKGDPFNHDALSYLPGQRLSACTCPGESHPGPVRSDGTYVGRAAPEIDIFEATVTDGMGQVSQSAQWAPFNAEYQWFNTSDNMIIVNTSITQQNSYAGGAFQQTTSGLSVTNQGCYERNQACYAVYGFEYKAGFDKAYITWINDGKVAWTVMQGGLAADKRVEIGPRPIPQEPMYIIANLGFSINFGGIDFENIVLPATMRVDWIRVYQPKDAVNIGCDPKDYPTSAYIETYKEAYTNSNLTLWRDDFHQSWPKNRLMPGGC</sequence>
<evidence type="ECO:0000313" key="12">
    <source>
        <dbReference type="EMBL" id="GLB44542.1"/>
    </source>
</evidence>
<keyword evidence="8" id="KW-0961">Cell wall biogenesis/degradation</keyword>
<dbReference type="GO" id="GO:0006078">
    <property type="term" value="P:(1-&gt;6)-beta-D-glucan biosynthetic process"/>
    <property type="evidence" value="ECO:0007669"/>
    <property type="project" value="TreeGrafter"/>
</dbReference>
<keyword evidence="7" id="KW-0325">Glycoprotein</keyword>
<keyword evidence="5 10" id="KW-1133">Transmembrane helix</keyword>
<dbReference type="GO" id="GO:0015926">
    <property type="term" value="F:glucosidase activity"/>
    <property type="evidence" value="ECO:0007669"/>
    <property type="project" value="TreeGrafter"/>
</dbReference>
<evidence type="ECO:0000256" key="1">
    <source>
        <dbReference type="ARBA" id="ARBA00004606"/>
    </source>
</evidence>
<accession>A0A9P3PWZ8</accession>
<feature type="region of interest" description="Disordered" evidence="9">
    <location>
        <begin position="1"/>
        <end position="80"/>
    </location>
</feature>
<dbReference type="InterPro" id="IPR013320">
    <property type="entry name" value="ConA-like_dom_sf"/>
</dbReference>
<evidence type="ECO:0000313" key="13">
    <source>
        <dbReference type="Proteomes" id="UP001063166"/>
    </source>
</evidence>
<evidence type="ECO:0000256" key="3">
    <source>
        <dbReference type="ARBA" id="ARBA00022692"/>
    </source>
</evidence>
<dbReference type="InterPro" id="IPR005629">
    <property type="entry name" value="Skn1/Kre6/Sbg1"/>
</dbReference>
<keyword evidence="4" id="KW-0735">Signal-anchor</keyword>